<organism evidence="2 3">
    <name type="scientific">Robertmurraya siralis</name>
    <dbReference type="NCBI Taxonomy" id="77777"/>
    <lineage>
        <taxon>Bacteria</taxon>
        <taxon>Bacillati</taxon>
        <taxon>Bacillota</taxon>
        <taxon>Bacilli</taxon>
        <taxon>Bacillales</taxon>
        <taxon>Bacillaceae</taxon>
        <taxon>Robertmurraya</taxon>
    </lineage>
</organism>
<evidence type="ECO:0000256" key="1">
    <source>
        <dbReference type="HAMAP-Rule" id="MF_02200"/>
    </source>
</evidence>
<comment type="subunit">
    <text evidence="1">Interacts with the cytoplasmic NapA precursor.</text>
</comment>
<dbReference type="InterPro" id="IPR005623">
    <property type="entry name" value="Chaperone_NapD_NO3_reduct"/>
</dbReference>
<reference evidence="2" key="1">
    <citation type="submission" date="2021-03" db="EMBL/GenBank/DDBJ databases">
        <title>Antimicrobial resistance genes in bacteria isolated from Japanese honey, and their potential for conferring macrolide and lincosamide resistance in the American foulbrood pathogen Paenibacillus larvae.</title>
        <authorList>
            <person name="Okamoto M."/>
            <person name="Kumagai M."/>
            <person name="Kanamori H."/>
            <person name="Takamatsu D."/>
        </authorList>
    </citation>
    <scope>NUCLEOTIDE SEQUENCE</scope>
    <source>
        <strain evidence="2">J27TS8</strain>
    </source>
</reference>
<dbReference type="GO" id="GO:0005737">
    <property type="term" value="C:cytoplasm"/>
    <property type="evidence" value="ECO:0007669"/>
    <property type="project" value="UniProtKB-SubCell"/>
</dbReference>
<sequence length="87" mass="9901">MVISGLFIETVPGRALFVAKELEKKNGVEVHHIEQDYKIIITMETDTAEQSYQLGESFKEIDGIITVCLVYSNFEEDPNCQLEADYI</sequence>
<comment type="caution">
    <text evidence="2">The sequence shown here is derived from an EMBL/GenBank/DDBJ whole genome shotgun (WGS) entry which is preliminary data.</text>
</comment>
<accession>A0A919WG02</accession>
<comment type="function">
    <text evidence="1">Chaperone for NapA, the catalytic subunit of the periplasmic nitrate reductase. It binds directly and specifically to the twin-arginine signal peptide of NapA, preventing premature interaction with the Tat translocase and premature export.</text>
</comment>
<dbReference type="GO" id="GO:0005048">
    <property type="term" value="F:signal sequence binding"/>
    <property type="evidence" value="ECO:0007669"/>
    <property type="project" value="UniProtKB-UniRule"/>
</dbReference>
<dbReference type="EMBL" id="BORC01000001">
    <property type="protein sequence ID" value="GIN61104.1"/>
    <property type="molecule type" value="Genomic_DNA"/>
</dbReference>
<keyword evidence="3" id="KW-1185">Reference proteome</keyword>
<proteinExistence type="inferred from homology"/>
<dbReference type="HAMAP" id="MF_02200">
    <property type="entry name" value="NapD"/>
    <property type="match status" value="1"/>
</dbReference>
<comment type="subcellular location">
    <subcellularLocation>
        <location evidence="1">Cytoplasm</location>
    </subcellularLocation>
</comment>
<keyword evidence="1" id="KW-0143">Chaperone</keyword>
<keyword evidence="1" id="KW-0963">Cytoplasm</keyword>
<dbReference type="GO" id="GO:0051224">
    <property type="term" value="P:negative regulation of protein transport"/>
    <property type="evidence" value="ECO:0007669"/>
    <property type="project" value="UniProtKB-UniRule"/>
</dbReference>
<protein>
    <recommendedName>
        <fullName evidence="1">Chaperone NapD</fullName>
    </recommendedName>
    <alternativeName>
        <fullName evidence="1">NapA signal peptide-binding chaperone NapD</fullName>
    </alternativeName>
</protein>
<dbReference type="Proteomes" id="UP000682111">
    <property type="component" value="Unassembled WGS sequence"/>
</dbReference>
<dbReference type="Gene3D" id="3.30.70.920">
    <property type="match status" value="1"/>
</dbReference>
<dbReference type="Pfam" id="PF03927">
    <property type="entry name" value="NapD"/>
    <property type="match status" value="1"/>
</dbReference>
<name>A0A919WG02_9BACI</name>
<dbReference type="OrthoDB" id="2885067at2"/>
<comment type="similarity">
    <text evidence="1">Belongs to the NapD family.</text>
</comment>
<evidence type="ECO:0000313" key="2">
    <source>
        <dbReference type="EMBL" id="GIN61104.1"/>
    </source>
</evidence>
<dbReference type="RefSeq" id="WP_095306203.1">
    <property type="nucleotide sequence ID" value="NZ_BORC01000001.1"/>
</dbReference>
<dbReference type="AlphaFoldDB" id="A0A919WG02"/>
<gene>
    <name evidence="1" type="primary">napD</name>
    <name evidence="2" type="ORF">J27TS8_10970</name>
</gene>
<evidence type="ECO:0000313" key="3">
    <source>
        <dbReference type="Proteomes" id="UP000682111"/>
    </source>
</evidence>